<dbReference type="EMBL" id="MQVS01000011">
    <property type="protein sequence ID" value="OKL51003.1"/>
    <property type="molecule type" value="Genomic_DNA"/>
</dbReference>
<dbReference type="PANTHER" id="PTHR42953">
    <property type="entry name" value="HIGH-AFFINITY ZINC UPTAKE SYSTEM PROTEIN ZNUA-RELATED"/>
    <property type="match status" value="1"/>
</dbReference>
<accession>A0A1Q5PTV1</accession>
<name>A0A1Q5PTV1_9ACTO</name>
<dbReference type="PRINTS" id="PR00691">
    <property type="entry name" value="ADHESINB"/>
</dbReference>
<evidence type="ECO:0000256" key="4">
    <source>
        <dbReference type="ARBA" id="ARBA00022729"/>
    </source>
</evidence>
<protein>
    <submittedName>
        <fullName evidence="7">Anchored repeat ABC transporter, substrate-binding protein</fullName>
    </submittedName>
</protein>
<dbReference type="InterPro" id="IPR022434">
    <property type="entry name" value="ABC_LPXTG_lipo_actinobac"/>
</dbReference>
<evidence type="ECO:0000256" key="5">
    <source>
        <dbReference type="RuleBase" id="RU003512"/>
    </source>
</evidence>
<evidence type="ECO:0000256" key="2">
    <source>
        <dbReference type="ARBA" id="ARBA00022448"/>
    </source>
</evidence>
<dbReference type="PANTHER" id="PTHR42953:SF1">
    <property type="entry name" value="METAL-BINDING PROTEIN HI_0362-RELATED"/>
    <property type="match status" value="1"/>
</dbReference>
<keyword evidence="8" id="KW-1185">Reference proteome</keyword>
<dbReference type="GO" id="GO:0007155">
    <property type="term" value="P:cell adhesion"/>
    <property type="evidence" value="ECO:0007669"/>
    <property type="project" value="InterPro"/>
</dbReference>
<keyword evidence="4 6" id="KW-0732">Signal</keyword>
<sequence>MNSRHTLAALLAATLSLGACAAKPALAADSPRLQVVATTGILRDLVQNVGGDRVDVVSLIPDSADPHSYEPTLRDARNVVYADVAFSNYAMLEEQAVIRTLDANLRPGVPNVSLAEESIKYAAELIPLVENINLDTVWLGLRATGTGSAFGATRTSQVRLYATGVEGPGEMFGYLTGSFGQTEVSLNSANGFDAAAGYKTDSLALPVGAHTHLSWAFTAPGTYELTMGAALQTTPTARPQSFETATFTFAVGVNPAAAAPGRVVLDQGHADLAIDIDTGKWVVFYDPSGGGEATQQRYAPEEVVLSVPSKAIAEIPAGEQFSFIGKAGTDVYQLPQAVLGKHVHGEIDPHLWQRVGNAMAYVQLIRDTLSAADPAGAVEYRANAEAYLAELAAADDYVRTTIATIPPERRYLVTTHDAFGYLAHEYGLQVAGFVTPNPAVEESLAGRRKLGETIRNLHVPAVFLEPNLAARASTLTEVAAEHGIAVCPIYGDTFDARVTDYVSLVRFNADSLAKCLRPASNQAAGK</sequence>
<gene>
    <name evidence="7" type="ORF">BSZ40_09590</name>
</gene>
<dbReference type="InterPro" id="IPR006127">
    <property type="entry name" value="ZnuA-like"/>
</dbReference>
<dbReference type="NCBIfam" id="TIGR03769">
    <property type="entry name" value="P_ac_wall_RPT"/>
    <property type="match status" value="1"/>
</dbReference>
<keyword evidence="2 5" id="KW-0813">Transport</keyword>
<evidence type="ECO:0000313" key="7">
    <source>
        <dbReference type="EMBL" id="OKL51003.1"/>
    </source>
</evidence>
<comment type="subcellular location">
    <subcellularLocation>
        <location evidence="1">Cell envelope</location>
    </subcellularLocation>
</comment>
<dbReference type="GO" id="GO:0030001">
    <property type="term" value="P:metal ion transport"/>
    <property type="evidence" value="ECO:0007669"/>
    <property type="project" value="InterPro"/>
</dbReference>
<dbReference type="InterPro" id="IPR006129">
    <property type="entry name" value="AdhesinB"/>
</dbReference>
<dbReference type="InterPro" id="IPR022435">
    <property type="entry name" value="Surface-anchored_actinobac"/>
</dbReference>
<dbReference type="InterPro" id="IPR050492">
    <property type="entry name" value="Bact_metal-bind_prot9"/>
</dbReference>
<evidence type="ECO:0000256" key="1">
    <source>
        <dbReference type="ARBA" id="ARBA00004196"/>
    </source>
</evidence>
<dbReference type="NCBIfam" id="NF038134">
    <property type="entry name" value="choice_anch_M"/>
    <property type="match status" value="1"/>
</dbReference>
<evidence type="ECO:0000256" key="6">
    <source>
        <dbReference type="SAM" id="SignalP"/>
    </source>
</evidence>
<dbReference type="PROSITE" id="PS51257">
    <property type="entry name" value="PROKAR_LIPOPROTEIN"/>
    <property type="match status" value="1"/>
</dbReference>
<comment type="caution">
    <text evidence="7">The sequence shown here is derived from an EMBL/GenBank/DDBJ whole genome shotgun (WGS) entry which is preliminary data.</text>
</comment>
<dbReference type="OrthoDB" id="9810636at2"/>
<dbReference type="InterPro" id="IPR006128">
    <property type="entry name" value="Lipoprotein_PsaA-like"/>
</dbReference>
<comment type="similarity">
    <text evidence="5">Belongs to the bacterial solute-binding protein 9 family.</text>
</comment>
<dbReference type="AlphaFoldDB" id="A0A1Q5PTV1"/>
<dbReference type="Gene3D" id="3.40.50.1980">
    <property type="entry name" value="Nitrogenase molybdenum iron protein domain"/>
    <property type="match status" value="2"/>
</dbReference>
<evidence type="ECO:0000256" key="3">
    <source>
        <dbReference type="ARBA" id="ARBA00022723"/>
    </source>
</evidence>
<keyword evidence="3" id="KW-0479">Metal-binding</keyword>
<dbReference type="STRING" id="52770.BSZ40_09590"/>
<dbReference type="RefSeq" id="WP_073825752.1">
    <property type="nucleotide sequence ID" value="NZ_MQVS01000011.1"/>
</dbReference>
<reference evidence="8" key="1">
    <citation type="submission" date="2016-12" db="EMBL/GenBank/DDBJ databases">
        <authorList>
            <person name="Meng X."/>
        </authorList>
    </citation>
    <scope>NUCLEOTIDE SEQUENCE [LARGE SCALE GENOMIC DNA]</scope>
    <source>
        <strain evidence="8">DSM 20732</strain>
    </source>
</reference>
<dbReference type="SUPFAM" id="SSF53807">
    <property type="entry name" value="Helical backbone' metal receptor"/>
    <property type="match status" value="1"/>
</dbReference>
<dbReference type="NCBIfam" id="TIGR03772">
    <property type="entry name" value="anch_rpt_subst"/>
    <property type="match status" value="1"/>
</dbReference>
<dbReference type="GO" id="GO:0030313">
    <property type="term" value="C:cell envelope"/>
    <property type="evidence" value="ECO:0007669"/>
    <property type="project" value="UniProtKB-SubCell"/>
</dbReference>
<dbReference type="GO" id="GO:0046872">
    <property type="term" value="F:metal ion binding"/>
    <property type="evidence" value="ECO:0007669"/>
    <property type="project" value="UniProtKB-KW"/>
</dbReference>
<dbReference type="PRINTS" id="PR00690">
    <property type="entry name" value="ADHESNFAMILY"/>
</dbReference>
<feature type="chain" id="PRO_5038501847" evidence="6">
    <location>
        <begin position="22"/>
        <end position="526"/>
    </location>
</feature>
<dbReference type="InParanoid" id="A0A1Q5PTV1"/>
<feature type="signal peptide" evidence="6">
    <location>
        <begin position="1"/>
        <end position="21"/>
    </location>
</feature>
<dbReference type="Pfam" id="PF01297">
    <property type="entry name" value="ZnuA"/>
    <property type="match status" value="2"/>
</dbReference>
<evidence type="ECO:0000313" key="8">
    <source>
        <dbReference type="Proteomes" id="UP000185612"/>
    </source>
</evidence>
<dbReference type="Proteomes" id="UP000185612">
    <property type="component" value="Unassembled WGS sequence"/>
</dbReference>
<proteinExistence type="inferred from homology"/>
<organism evidence="7 8">
    <name type="scientific">Buchananella hordeovulneris</name>
    <dbReference type="NCBI Taxonomy" id="52770"/>
    <lineage>
        <taxon>Bacteria</taxon>
        <taxon>Bacillati</taxon>
        <taxon>Actinomycetota</taxon>
        <taxon>Actinomycetes</taxon>
        <taxon>Actinomycetales</taxon>
        <taxon>Actinomycetaceae</taxon>
        <taxon>Buchananella</taxon>
    </lineage>
</organism>